<dbReference type="AlphaFoldDB" id="A0AAV4UZX5"/>
<gene>
    <name evidence="1" type="ORF">CDAR_113811</name>
</gene>
<organism evidence="1 2">
    <name type="scientific">Caerostris darwini</name>
    <dbReference type="NCBI Taxonomy" id="1538125"/>
    <lineage>
        <taxon>Eukaryota</taxon>
        <taxon>Metazoa</taxon>
        <taxon>Ecdysozoa</taxon>
        <taxon>Arthropoda</taxon>
        <taxon>Chelicerata</taxon>
        <taxon>Arachnida</taxon>
        <taxon>Araneae</taxon>
        <taxon>Araneomorphae</taxon>
        <taxon>Entelegynae</taxon>
        <taxon>Araneoidea</taxon>
        <taxon>Araneidae</taxon>
        <taxon>Caerostris</taxon>
    </lineage>
</organism>
<dbReference type="Proteomes" id="UP001054837">
    <property type="component" value="Unassembled WGS sequence"/>
</dbReference>
<evidence type="ECO:0000313" key="1">
    <source>
        <dbReference type="EMBL" id="GIY63446.1"/>
    </source>
</evidence>
<evidence type="ECO:0000313" key="2">
    <source>
        <dbReference type="Proteomes" id="UP001054837"/>
    </source>
</evidence>
<comment type="caution">
    <text evidence="1">The sequence shown here is derived from an EMBL/GenBank/DDBJ whole genome shotgun (WGS) entry which is preliminary data.</text>
</comment>
<reference evidence="1 2" key="1">
    <citation type="submission" date="2021-06" db="EMBL/GenBank/DDBJ databases">
        <title>Caerostris darwini draft genome.</title>
        <authorList>
            <person name="Kono N."/>
            <person name="Arakawa K."/>
        </authorList>
    </citation>
    <scope>NUCLEOTIDE SEQUENCE [LARGE SCALE GENOMIC DNA]</scope>
</reference>
<name>A0AAV4UZX5_9ARAC</name>
<dbReference type="EMBL" id="BPLQ01012179">
    <property type="protein sequence ID" value="GIY63446.1"/>
    <property type="molecule type" value="Genomic_DNA"/>
</dbReference>
<protein>
    <submittedName>
        <fullName evidence="1">Uncharacterized protein</fullName>
    </submittedName>
</protein>
<sequence length="114" mass="12738">MQSIWEAFSANYRSCTEKRTLNATSPFTLIPAIDMDPPIPIEGGSSIVGRKKTINCFGALGGVAATAWCEDLWPTVSLLFWLLIRESRYGNLFSSETDEVFFSRRVMHGFPKKG</sequence>
<proteinExistence type="predicted"/>
<accession>A0AAV4UZX5</accession>
<keyword evidence="2" id="KW-1185">Reference proteome</keyword>